<feature type="domain" description="Nucleoplasmin-like" evidence="2">
    <location>
        <begin position="11"/>
        <end position="129"/>
    </location>
</feature>
<proteinExistence type="predicted"/>
<dbReference type="EMBL" id="KV419452">
    <property type="protein sequence ID" value="KZS87323.1"/>
    <property type="molecule type" value="Genomic_DNA"/>
</dbReference>
<dbReference type="AlphaFoldDB" id="A0A164N3U2"/>
<accession>A0A164N3U2</accession>
<feature type="region of interest" description="Disordered" evidence="1">
    <location>
        <begin position="148"/>
        <end position="263"/>
    </location>
</feature>
<gene>
    <name evidence="3" type="ORF">SISNIDRAFT_471078</name>
</gene>
<feature type="compositionally biased region" description="Polar residues" evidence="1">
    <location>
        <begin position="227"/>
        <end position="239"/>
    </location>
</feature>
<dbReference type="InterPro" id="IPR041232">
    <property type="entry name" value="NPL"/>
</dbReference>
<evidence type="ECO:0000313" key="3">
    <source>
        <dbReference type="EMBL" id="KZS87323.1"/>
    </source>
</evidence>
<evidence type="ECO:0000259" key="2">
    <source>
        <dbReference type="Pfam" id="PF17800"/>
    </source>
</evidence>
<sequence>MASSNTSALYFFSIDAAAGQPVRFQPTKPLRLTNACINEPKSLDWTIIFIEHSNARGFDSTNPKIANRQRITKESPICWLRPGDVLEIFLHMSATFDIVLSPQEEVILRLKNSHGGPEVSTITIAGYYMDAFPAPISLSHPVAENLTGRVDHDKGKTPVGGFPWRTTRSPVPSASLKRLRSPSPQAQGHAHKRMRGIVTSPLSTHATQSKTKAVASTRSNIERSRPGGTQNFPPSSRSHMSGIGAGPSFSHSNSWAHSHSPPAWEEPVWGESLTMDFGGHRDDDFGNHQGVGDNEAEGPVGGGVPMTITIRVCLKTSSFTCYGSHRASAIATVLGPTAGKPEIEHCYSQAQDVGASTAHNTQSKTRL</sequence>
<name>A0A164N3U2_9AGAM</name>
<evidence type="ECO:0000256" key="1">
    <source>
        <dbReference type="SAM" id="MobiDB-lite"/>
    </source>
</evidence>
<protein>
    <recommendedName>
        <fullName evidence="2">Nucleoplasmin-like domain-containing protein</fullName>
    </recommendedName>
</protein>
<keyword evidence="4" id="KW-1185">Reference proteome</keyword>
<dbReference type="Pfam" id="PF17800">
    <property type="entry name" value="NPL"/>
    <property type="match status" value="1"/>
</dbReference>
<reference evidence="3 4" key="1">
    <citation type="journal article" date="2016" name="Mol. Biol. Evol.">
        <title>Comparative Genomics of Early-Diverging Mushroom-Forming Fungi Provides Insights into the Origins of Lignocellulose Decay Capabilities.</title>
        <authorList>
            <person name="Nagy L.G."/>
            <person name="Riley R."/>
            <person name="Tritt A."/>
            <person name="Adam C."/>
            <person name="Daum C."/>
            <person name="Floudas D."/>
            <person name="Sun H."/>
            <person name="Yadav J.S."/>
            <person name="Pangilinan J."/>
            <person name="Larsson K.H."/>
            <person name="Matsuura K."/>
            <person name="Barry K."/>
            <person name="Labutti K."/>
            <person name="Kuo R."/>
            <person name="Ohm R.A."/>
            <person name="Bhattacharya S.S."/>
            <person name="Shirouzu T."/>
            <person name="Yoshinaga Y."/>
            <person name="Martin F.M."/>
            <person name="Grigoriev I.V."/>
            <person name="Hibbett D.S."/>
        </authorList>
    </citation>
    <scope>NUCLEOTIDE SEQUENCE [LARGE SCALE GENOMIC DNA]</scope>
    <source>
        <strain evidence="3 4">HHB9708</strain>
    </source>
</reference>
<evidence type="ECO:0000313" key="4">
    <source>
        <dbReference type="Proteomes" id="UP000076722"/>
    </source>
</evidence>
<dbReference type="Proteomes" id="UP000076722">
    <property type="component" value="Unassembled WGS sequence"/>
</dbReference>
<organism evidence="3 4">
    <name type="scientific">Sistotremastrum niveocremeum HHB9708</name>
    <dbReference type="NCBI Taxonomy" id="1314777"/>
    <lineage>
        <taxon>Eukaryota</taxon>
        <taxon>Fungi</taxon>
        <taxon>Dikarya</taxon>
        <taxon>Basidiomycota</taxon>
        <taxon>Agaricomycotina</taxon>
        <taxon>Agaricomycetes</taxon>
        <taxon>Sistotremastrales</taxon>
        <taxon>Sistotremastraceae</taxon>
        <taxon>Sertulicium</taxon>
        <taxon>Sertulicium niveocremeum</taxon>
    </lineage>
</organism>
<feature type="compositionally biased region" description="Polar residues" evidence="1">
    <location>
        <begin position="200"/>
        <end position="219"/>
    </location>
</feature>